<dbReference type="Gene3D" id="1.10.490.10">
    <property type="entry name" value="Globins"/>
    <property type="match status" value="1"/>
</dbReference>
<protein>
    <submittedName>
        <fullName evidence="1">Group III truncated hemoglobin</fullName>
    </submittedName>
</protein>
<reference evidence="1 2" key="1">
    <citation type="submission" date="2020-07" db="EMBL/GenBank/DDBJ databases">
        <authorList>
            <person name="Sun Q."/>
        </authorList>
    </citation>
    <scope>NUCLEOTIDE SEQUENCE [LARGE SCALE GENOMIC DNA]</scope>
    <source>
        <strain evidence="1 2">MAH-1</strain>
    </source>
</reference>
<gene>
    <name evidence="1" type="ORF">HZF10_07620</name>
</gene>
<evidence type="ECO:0000313" key="2">
    <source>
        <dbReference type="Proteomes" id="UP000535020"/>
    </source>
</evidence>
<dbReference type="GO" id="GO:0019825">
    <property type="term" value="F:oxygen binding"/>
    <property type="evidence" value="ECO:0007669"/>
    <property type="project" value="InterPro"/>
</dbReference>
<dbReference type="InterPro" id="IPR009050">
    <property type="entry name" value="Globin-like_sf"/>
</dbReference>
<evidence type="ECO:0000313" key="1">
    <source>
        <dbReference type="EMBL" id="NYA70780.1"/>
    </source>
</evidence>
<keyword evidence="2" id="KW-1185">Reference proteome</keyword>
<dbReference type="EMBL" id="JACBJI010000003">
    <property type="protein sequence ID" value="NYA70780.1"/>
    <property type="molecule type" value="Genomic_DNA"/>
</dbReference>
<accession>A0A7Y8Y1M7</accession>
<dbReference type="InterPro" id="IPR012292">
    <property type="entry name" value="Globin/Proto"/>
</dbReference>
<dbReference type="AlphaFoldDB" id="A0A7Y8Y1M7"/>
<comment type="caution">
    <text evidence="1">The sequence shown here is derived from an EMBL/GenBank/DDBJ whole genome shotgun (WGS) entry which is preliminary data.</text>
</comment>
<name>A0A7Y8Y1M7_9FLAO</name>
<dbReference type="CDD" id="cd08916">
    <property type="entry name" value="TrHb3_P"/>
    <property type="match status" value="1"/>
</dbReference>
<organism evidence="1 2">
    <name type="scientific">Flavobacterium agri</name>
    <dbReference type="NCBI Taxonomy" id="2743471"/>
    <lineage>
        <taxon>Bacteria</taxon>
        <taxon>Pseudomonadati</taxon>
        <taxon>Bacteroidota</taxon>
        <taxon>Flavobacteriia</taxon>
        <taxon>Flavobacteriales</taxon>
        <taxon>Flavobacteriaceae</taxon>
        <taxon>Flavobacterium</taxon>
    </lineage>
</organism>
<dbReference type="SUPFAM" id="SSF46458">
    <property type="entry name" value="Globin-like"/>
    <property type="match status" value="1"/>
</dbReference>
<dbReference type="Proteomes" id="UP000535020">
    <property type="component" value="Unassembled WGS sequence"/>
</dbReference>
<dbReference type="RefSeq" id="WP_176005604.1">
    <property type="nucleotide sequence ID" value="NZ_JABWMI010000010.1"/>
</dbReference>
<proteinExistence type="predicted"/>
<dbReference type="GO" id="GO:0020037">
    <property type="term" value="F:heme binding"/>
    <property type="evidence" value="ECO:0007669"/>
    <property type="project" value="InterPro"/>
</dbReference>
<sequence>MNDIQNRKDLEFLLSRFYDSLLQNPEMHHIFIDVAKIDMQEHLPIITDFWEQVLFQTGDYKKNVMKLHVELNEKVQLSPENFQTWLATFQNTVDAHFLGENSEKAKTRALSIATIMQIKLQGF</sequence>